<keyword evidence="1" id="KW-0732">Signal</keyword>
<evidence type="ECO:0000256" key="1">
    <source>
        <dbReference type="SAM" id="SignalP"/>
    </source>
</evidence>
<dbReference type="Proteomes" id="UP001652620">
    <property type="component" value="Chromosome 4"/>
</dbReference>
<feature type="chain" id="PRO_5047197237" evidence="1">
    <location>
        <begin position="23"/>
        <end position="367"/>
    </location>
</feature>
<keyword evidence="2" id="KW-1185">Reference proteome</keyword>
<dbReference type="RefSeq" id="XP_049311208.1">
    <property type="nucleotide sequence ID" value="XM_049455251.1"/>
</dbReference>
<evidence type="ECO:0000313" key="3">
    <source>
        <dbReference type="RefSeq" id="XP_049311208.1"/>
    </source>
</evidence>
<name>A0ABM3JPQ0_BACDO</name>
<evidence type="ECO:0000313" key="2">
    <source>
        <dbReference type="Proteomes" id="UP001652620"/>
    </source>
</evidence>
<feature type="signal peptide" evidence="1">
    <location>
        <begin position="1"/>
        <end position="22"/>
    </location>
</feature>
<proteinExistence type="predicted"/>
<dbReference type="GeneID" id="125778318"/>
<sequence>MNYFSSILCLFSFLQLLRLNIGEPLFGNENVHIKVHVPEEISHSVHETVIYEPAKKITHHHYHQQHRKYPRKSARTQIRHNQHDNLLEDVLLADFKTPTDNTHFEYEKPNDDINESFTQLTESFSSDYGKAAYKRPVKYINTYKVIEYKEPIKSKIVYPQQHQHKRQHKPKTHNELHQFFESKYLPASEGGADSTDLHHYPIKTQTKSTKPHSHTKLIKYQEKVKDYHSYKPAQNIELPYYSHNGDPSSQDDFELNTNIYLLPPYDIPALSADHTDTAADDLLTPKETLSLPIKEAADFHGPFQSHASNNGDLKPFIGDMYLPVGEESYMTHAAAETYTGIDSYSASHVQGLDFLSNSPYRRWSSFI</sequence>
<reference evidence="3" key="1">
    <citation type="submission" date="2025-08" db="UniProtKB">
        <authorList>
            <consortium name="RefSeq"/>
        </authorList>
    </citation>
    <scope>IDENTIFICATION</scope>
    <source>
        <tissue evidence="3">Adult</tissue>
    </source>
</reference>
<protein>
    <submittedName>
        <fullName evidence="3">Uncharacterized protein LOC125778318</fullName>
    </submittedName>
</protein>
<gene>
    <name evidence="3" type="primary">LOC125778318</name>
</gene>
<accession>A0ABM3JPQ0</accession>
<organism evidence="2 3">
    <name type="scientific">Bactrocera dorsalis</name>
    <name type="common">Oriental fruit fly</name>
    <name type="synonym">Dacus dorsalis</name>
    <dbReference type="NCBI Taxonomy" id="27457"/>
    <lineage>
        <taxon>Eukaryota</taxon>
        <taxon>Metazoa</taxon>
        <taxon>Ecdysozoa</taxon>
        <taxon>Arthropoda</taxon>
        <taxon>Hexapoda</taxon>
        <taxon>Insecta</taxon>
        <taxon>Pterygota</taxon>
        <taxon>Neoptera</taxon>
        <taxon>Endopterygota</taxon>
        <taxon>Diptera</taxon>
        <taxon>Brachycera</taxon>
        <taxon>Muscomorpha</taxon>
        <taxon>Tephritoidea</taxon>
        <taxon>Tephritidae</taxon>
        <taxon>Bactrocera</taxon>
        <taxon>Bactrocera</taxon>
    </lineage>
</organism>